<evidence type="ECO:0000313" key="4">
    <source>
        <dbReference type="EMBL" id="GAA1616974.1"/>
    </source>
</evidence>
<dbReference type="PROSITE" id="PS51186">
    <property type="entry name" value="GNAT"/>
    <property type="match status" value="1"/>
</dbReference>
<dbReference type="Gene3D" id="3.40.630.30">
    <property type="match status" value="1"/>
</dbReference>
<sequence length="158" mass="17389">MIRRAELGDVDAVRAIGLQTWPVAYAGLVPDEFITDGLAQWWSREAVERGIRNGVTLVAADGDDLVGMTGLGRQDDFWVMWKLYVVPGHQGKGIGKALLDAAVAALPDGTPELLLDVLVTNEKAIGFYRSQGFGEPRRVPDRDLGEDLMWMSLDLHRT</sequence>
<protein>
    <submittedName>
        <fullName evidence="4">GNAT family N-acetyltransferase</fullName>
    </submittedName>
</protein>
<accession>A0ABN2ETX7</accession>
<evidence type="ECO:0000259" key="3">
    <source>
        <dbReference type="PROSITE" id="PS51186"/>
    </source>
</evidence>
<dbReference type="InterPro" id="IPR000182">
    <property type="entry name" value="GNAT_dom"/>
</dbReference>
<dbReference type="PANTHER" id="PTHR43877">
    <property type="entry name" value="AMINOALKYLPHOSPHONATE N-ACETYLTRANSFERASE-RELATED-RELATED"/>
    <property type="match status" value="1"/>
</dbReference>
<keyword evidence="1" id="KW-0808">Transferase</keyword>
<dbReference type="InterPro" id="IPR016181">
    <property type="entry name" value="Acyl_CoA_acyltransferase"/>
</dbReference>
<reference evidence="4 5" key="1">
    <citation type="journal article" date="2019" name="Int. J. Syst. Evol. Microbiol.">
        <title>The Global Catalogue of Microorganisms (GCM) 10K type strain sequencing project: providing services to taxonomists for standard genome sequencing and annotation.</title>
        <authorList>
            <consortium name="The Broad Institute Genomics Platform"/>
            <consortium name="The Broad Institute Genome Sequencing Center for Infectious Disease"/>
            <person name="Wu L."/>
            <person name="Ma J."/>
        </authorList>
    </citation>
    <scope>NUCLEOTIDE SEQUENCE [LARGE SCALE GENOMIC DNA]</scope>
    <source>
        <strain evidence="4 5">JCM 14304</strain>
    </source>
</reference>
<dbReference type="CDD" id="cd04301">
    <property type="entry name" value="NAT_SF"/>
    <property type="match status" value="1"/>
</dbReference>
<gene>
    <name evidence="4" type="ORF">GCM10009742_80890</name>
</gene>
<keyword evidence="2" id="KW-0012">Acyltransferase</keyword>
<organism evidence="4 5">
    <name type="scientific">Kribbella karoonensis</name>
    <dbReference type="NCBI Taxonomy" id="324851"/>
    <lineage>
        <taxon>Bacteria</taxon>
        <taxon>Bacillati</taxon>
        <taxon>Actinomycetota</taxon>
        <taxon>Actinomycetes</taxon>
        <taxon>Propionibacteriales</taxon>
        <taxon>Kribbellaceae</taxon>
        <taxon>Kribbella</taxon>
    </lineage>
</organism>
<evidence type="ECO:0000313" key="5">
    <source>
        <dbReference type="Proteomes" id="UP001500190"/>
    </source>
</evidence>
<evidence type="ECO:0000256" key="1">
    <source>
        <dbReference type="ARBA" id="ARBA00022679"/>
    </source>
</evidence>
<dbReference type="Proteomes" id="UP001500190">
    <property type="component" value="Unassembled WGS sequence"/>
</dbReference>
<dbReference type="InterPro" id="IPR050832">
    <property type="entry name" value="Bact_Acetyltransf"/>
</dbReference>
<proteinExistence type="predicted"/>
<dbReference type="Pfam" id="PF00583">
    <property type="entry name" value="Acetyltransf_1"/>
    <property type="match status" value="1"/>
</dbReference>
<comment type="caution">
    <text evidence="4">The sequence shown here is derived from an EMBL/GenBank/DDBJ whole genome shotgun (WGS) entry which is preliminary data.</text>
</comment>
<dbReference type="RefSeq" id="WP_344202174.1">
    <property type="nucleotide sequence ID" value="NZ_BAAAND010000015.1"/>
</dbReference>
<dbReference type="SUPFAM" id="SSF55729">
    <property type="entry name" value="Acyl-CoA N-acyltransferases (Nat)"/>
    <property type="match status" value="1"/>
</dbReference>
<keyword evidence="5" id="KW-1185">Reference proteome</keyword>
<name>A0ABN2ETX7_9ACTN</name>
<evidence type="ECO:0000256" key="2">
    <source>
        <dbReference type="ARBA" id="ARBA00023315"/>
    </source>
</evidence>
<dbReference type="EMBL" id="BAAAND010000015">
    <property type="protein sequence ID" value="GAA1616974.1"/>
    <property type="molecule type" value="Genomic_DNA"/>
</dbReference>
<feature type="domain" description="N-acetyltransferase" evidence="3">
    <location>
        <begin position="1"/>
        <end position="154"/>
    </location>
</feature>